<dbReference type="PROSITE" id="PS52045">
    <property type="entry name" value="NEPROSIN_PEP_CD"/>
    <property type="match status" value="1"/>
</dbReference>
<accession>A0A0S3SQG8</accession>
<evidence type="ECO:0000313" key="3">
    <source>
        <dbReference type="Proteomes" id="UP000291084"/>
    </source>
</evidence>
<sequence>MEILLTASMSLTSQLWITLTSKITRYSIEAGWQVSRELYGDNNTYWTSDAYKATGCYNLLCCYDFIALEQASPLFPSIALPNIISASWFGRKMQLLV</sequence>
<protein>
    <recommendedName>
        <fullName evidence="1">Neprosin PEP catalytic domain-containing protein</fullName>
    </recommendedName>
</protein>
<gene>
    <name evidence="2" type="primary">Vigan.08G176600</name>
    <name evidence="2" type="ORF">VIGAN_08176600</name>
</gene>
<evidence type="ECO:0000313" key="2">
    <source>
        <dbReference type="EMBL" id="BAT95102.1"/>
    </source>
</evidence>
<dbReference type="PANTHER" id="PTHR31589">
    <property type="entry name" value="PROTEIN, PUTATIVE (DUF239)-RELATED-RELATED"/>
    <property type="match status" value="1"/>
</dbReference>
<dbReference type="InterPro" id="IPR053168">
    <property type="entry name" value="Glutamic_endopeptidase"/>
</dbReference>
<proteinExistence type="predicted"/>
<evidence type="ECO:0000259" key="1">
    <source>
        <dbReference type="PROSITE" id="PS52045"/>
    </source>
</evidence>
<feature type="domain" description="Neprosin PEP catalytic" evidence="1">
    <location>
        <begin position="1"/>
        <end position="97"/>
    </location>
</feature>
<dbReference type="AlphaFoldDB" id="A0A0S3SQG8"/>
<dbReference type="InterPro" id="IPR004314">
    <property type="entry name" value="Neprosin"/>
</dbReference>
<dbReference type="EMBL" id="AP015041">
    <property type="protein sequence ID" value="BAT95102.1"/>
    <property type="molecule type" value="Genomic_DNA"/>
</dbReference>
<dbReference type="Proteomes" id="UP000291084">
    <property type="component" value="Chromosome 8"/>
</dbReference>
<organism evidence="2 3">
    <name type="scientific">Vigna angularis var. angularis</name>
    <dbReference type="NCBI Taxonomy" id="157739"/>
    <lineage>
        <taxon>Eukaryota</taxon>
        <taxon>Viridiplantae</taxon>
        <taxon>Streptophyta</taxon>
        <taxon>Embryophyta</taxon>
        <taxon>Tracheophyta</taxon>
        <taxon>Spermatophyta</taxon>
        <taxon>Magnoliopsida</taxon>
        <taxon>eudicotyledons</taxon>
        <taxon>Gunneridae</taxon>
        <taxon>Pentapetalae</taxon>
        <taxon>rosids</taxon>
        <taxon>fabids</taxon>
        <taxon>Fabales</taxon>
        <taxon>Fabaceae</taxon>
        <taxon>Papilionoideae</taxon>
        <taxon>50 kb inversion clade</taxon>
        <taxon>NPAAA clade</taxon>
        <taxon>indigoferoid/millettioid clade</taxon>
        <taxon>Phaseoleae</taxon>
        <taxon>Vigna</taxon>
    </lineage>
</organism>
<dbReference type="Gene3D" id="3.90.1320.10">
    <property type="entry name" value="Outer-capsid protein sigma 3, large lobe"/>
    <property type="match status" value="1"/>
</dbReference>
<name>A0A0S3SQG8_PHAAN</name>
<keyword evidence="3" id="KW-1185">Reference proteome</keyword>
<reference evidence="2 3" key="1">
    <citation type="journal article" date="2015" name="Sci. Rep.">
        <title>The power of single molecule real-time sequencing technology in the de novo assembly of a eukaryotic genome.</title>
        <authorList>
            <person name="Sakai H."/>
            <person name="Naito K."/>
            <person name="Ogiso-Tanaka E."/>
            <person name="Takahashi Y."/>
            <person name="Iseki K."/>
            <person name="Muto C."/>
            <person name="Satou K."/>
            <person name="Teruya K."/>
            <person name="Shiroma A."/>
            <person name="Shimoji M."/>
            <person name="Hirano T."/>
            <person name="Itoh T."/>
            <person name="Kaga A."/>
            <person name="Tomooka N."/>
        </authorList>
    </citation>
    <scope>NUCLEOTIDE SEQUENCE [LARGE SCALE GENOMIC DNA]</scope>
    <source>
        <strain evidence="3">cv. Shumari</strain>
    </source>
</reference>
<dbReference type="PANTHER" id="PTHR31589:SF110">
    <property type="entry name" value="PROTEIN, PUTATIVE (DUF239)-RELATED"/>
    <property type="match status" value="1"/>
</dbReference>
<dbReference type="Pfam" id="PF03080">
    <property type="entry name" value="Neprosin"/>
    <property type="match status" value="1"/>
</dbReference>